<evidence type="ECO:0000256" key="3">
    <source>
        <dbReference type="ARBA" id="ARBA00022723"/>
    </source>
</evidence>
<keyword evidence="3" id="KW-0479">Metal-binding</keyword>
<dbReference type="PROSITE" id="PS01070">
    <property type="entry name" value="NUCLEASE_NON_SPEC"/>
    <property type="match status" value="1"/>
</dbReference>
<evidence type="ECO:0000313" key="8">
    <source>
        <dbReference type="Proteomes" id="UP000050816"/>
    </source>
</evidence>
<dbReference type="GO" id="GO:0004519">
    <property type="term" value="F:endonuclease activity"/>
    <property type="evidence" value="ECO:0007669"/>
    <property type="project" value="UniProtKB-KW"/>
</dbReference>
<dbReference type="SMART" id="SM00892">
    <property type="entry name" value="Endonuclease_NS"/>
    <property type="match status" value="1"/>
</dbReference>
<feature type="signal peptide" evidence="5">
    <location>
        <begin position="1"/>
        <end position="26"/>
    </location>
</feature>
<keyword evidence="4 7" id="KW-0378">Hydrolase</keyword>
<comment type="similarity">
    <text evidence="1">Belongs to the DNA/RNA non-specific endonuclease family.</text>
</comment>
<name>A0A0R1UA90_9LACO</name>
<evidence type="ECO:0000256" key="1">
    <source>
        <dbReference type="ARBA" id="ARBA00010052"/>
    </source>
</evidence>
<dbReference type="PATRIC" id="fig|1423760.3.peg.853"/>
<dbReference type="GO" id="GO:0046872">
    <property type="term" value="F:metal ion binding"/>
    <property type="evidence" value="ECO:0007669"/>
    <property type="project" value="UniProtKB-KW"/>
</dbReference>
<evidence type="ECO:0000313" key="7">
    <source>
        <dbReference type="EMBL" id="KRL87730.1"/>
    </source>
</evidence>
<dbReference type="InterPro" id="IPR018524">
    <property type="entry name" value="DNA/RNA_endonuclease_AS"/>
</dbReference>
<protein>
    <submittedName>
        <fullName evidence="7">DNA RNA non-specific endonuclease</fullName>
    </submittedName>
</protein>
<dbReference type="GO" id="GO:0016787">
    <property type="term" value="F:hydrolase activity"/>
    <property type="evidence" value="ECO:0007669"/>
    <property type="project" value="InterPro"/>
</dbReference>
<dbReference type="Pfam" id="PF01223">
    <property type="entry name" value="Endonuclease_NS"/>
    <property type="match status" value="1"/>
</dbReference>
<accession>A0A0R1UA90</accession>
<dbReference type="InterPro" id="IPR001604">
    <property type="entry name" value="Endo_G_ENPP1-like_dom"/>
</dbReference>
<evidence type="ECO:0000259" key="6">
    <source>
        <dbReference type="SMART" id="SM00892"/>
    </source>
</evidence>
<evidence type="ECO:0000256" key="4">
    <source>
        <dbReference type="ARBA" id="ARBA00022759"/>
    </source>
</evidence>
<keyword evidence="4 7" id="KW-0255">Endonuclease</keyword>
<evidence type="ECO:0000256" key="2">
    <source>
        <dbReference type="ARBA" id="ARBA00022722"/>
    </source>
</evidence>
<organism evidence="7 8">
    <name type="scientific">Limosilactobacillus ingluviei DSM 15946</name>
    <dbReference type="NCBI Taxonomy" id="1423760"/>
    <lineage>
        <taxon>Bacteria</taxon>
        <taxon>Bacillati</taxon>
        <taxon>Bacillota</taxon>
        <taxon>Bacilli</taxon>
        <taxon>Lactobacillales</taxon>
        <taxon>Lactobacillaceae</taxon>
        <taxon>Limosilactobacillus</taxon>
    </lineage>
</organism>
<proteinExistence type="inferred from homology"/>
<keyword evidence="5" id="KW-0732">Signal</keyword>
<gene>
    <name evidence="7" type="ORF">FC43_GL000830</name>
</gene>
<reference evidence="7 8" key="1">
    <citation type="journal article" date="2015" name="Genome Announc.">
        <title>Expanding the biotechnology potential of lactobacilli through comparative genomics of 213 strains and associated genera.</title>
        <authorList>
            <person name="Sun Z."/>
            <person name="Harris H.M."/>
            <person name="McCann A."/>
            <person name="Guo C."/>
            <person name="Argimon S."/>
            <person name="Zhang W."/>
            <person name="Yang X."/>
            <person name="Jeffery I.B."/>
            <person name="Cooney J.C."/>
            <person name="Kagawa T.F."/>
            <person name="Liu W."/>
            <person name="Song Y."/>
            <person name="Salvetti E."/>
            <person name="Wrobel A."/>
            <person name="Rasinkangas P."/>
            <person name="Parkhill J."/>
            <person name="Rea M.C."/>
            <person name="O'Sullivan O."/>
            <person name="Ritari J."/>
            <person name="Douillard F.P."/>
            <person name="Paul Ross R."/>
            <person name="Yang R."/>
            <person name="Briner A.E."/>
            <person name="Felis G.E."/>
            <person name="de Vos W.M."/>
            <person name="Barrangou R."/>
            <person name="Klaenhammer T.R."/>
            <person name="Caufield P.W."/>
            <person name="Cui Y."/>
            <person name="Zhang H."/>
            <person name="O'Toole P.W."/>
        </authorList>
    </citation>
    <scope>NUCLEOTIDE SEQUENCE [LARGE SCALE GENOMIC DNA]</scope>
    <source>
        <strain evidence="7 8">DSM 15946</strain>
    </source>
</reference>
<evidence type="ECO:0000256" key="5">
    <source>
        <dbReference type="SAM" id="SignalP"/>
    </source>
</evidence>
<dbReference type="RefSeq" id="WP_056955511.1">
    <property type="nucleotide sequence ID" value="NZ_AZFK01000087.1"/>
</dbReference>
<dbReference type="InterPro" id="IPR044929">
    <property type="entry name" value="DNA/RNA_non-sp_Endonuclease_sf"/>
</dbReference>
<dbReference type="Gene3D" id="3.40.570.10">
    <property type="entry name" value="Extracellular Endonuclease, subunit A"/>
    <property type="match status" value="1"/>
</dbReference>
<dbReference type="EMBL" id="AZFK01000087">
    <property type="protein sequence ID" value="KRL87730.1"/>
    <property type="molecule type" value="Genomic_DNA"/>
</dbReference>
<feature type="chain" id="PRO_5039242399" evidence="5">
    <location>
        <begin position="27"/>
        <end position="297"/>
    </location>
</feature>
<feature type="domain" description="DNA/RNA non-specific endonuclease/pyrophosphatase/phosphodiesterase" evidence="6">
    <location>
        <begin position="119"/>
        <end position="292"/>
    </location>
</feature>
<dbReference type="AlphaFoldDB" id="A0A0R1UA90"/>
<dbReference type="GO" id="GO:0003676">
    <property type="term" value="F:nucleic acid binding"/>
    <property type="evidence" value="ECO:0007669"/>
    <property type="project" value="InterPro"/>
</dbReference>
<comment type="caution">
    <text evidence="7">The sequence shown here is derived from an EMBL/GenBank/DDBJ whole genome shotgun (WGS) entry which is preliminary data.</text>
</comment>
<keyword evidence="2" id="KW-0540">Nuclease</keyword>
<sequence length="297" mass="32695">MKRKFRKFWHWLVVFAILFAVAAAFEQPTDHAATSNQSTTQASSNKLTALINNFSTGWHQRSSQTTSNSMTPPNQTLASSVLTPTVRQQVGGELTWNGHGAFIVNNNQTKLKANITSAPYAVNRLDQLGRAWQGDAWLNKTTRQYRNRSETGNGATDWKPAGFLQATHLTNGPSHAYDRGHLLGYALVGGLRGFDASEANPKNIATQTAWANEARSQTATGQNYYEGLVRQALDRGKQVRYRVTNIYDGNNKVPAGAHLEAKSKDGSLQFNVFVPNVQRNIRINYATGAVSLANQSD</sequence>
<dbReference type="Proteomes" id="UP000050816">
    <property type="component" value="Unassembled WGS sequence"/>
</dbReference>